<protein>
    <submittedName>
        <fullName evidence="9">C-type cytochrome</fullName>
    </submittedName>
</protein>
<dbReference type="EMBL" id="JAOANI010000028">
    <property type="protein sequence ID" value="MCT7360445.1"/>
    <property type="molecule type" value="Genomic_DNA"/>
</dbReference>
<evidence type="ECO:0000256" key="6">
    <source>
        <dbReference type="PROSITE-ProRule" id="PRU00433"/>
    </source>
</evidence>
<dbReference type="PROSITE" id="PS51257">
    <property type="entry name" value="PROKAR_LIPOPROTEIN"/>
    <property type="match status" value="1"/>
</dbReference>
<keyword evidence="10" id="KW-1185">Reference proteome</keyword>
<dbReference type="InterPro" id="IPR002323">
    <property type="entry name" value="Cyt_CIE"/>
</dbReference>
<evidence type="ECO:0000256" key="7">
    <source>
        <dbReference type="SAM" id="SignalP"/>
    </source>
</evidence>
<evidence type="ECO:0000256" key="3">
    <source>
        <dbReference type="ARBA" id="ARBA00022723"/>
    </source>
</evidence>
<reference evidence="9" key="2">
    <citation type="submission" date="2022-08" db="EMBL/GenBank/DDBJ databases">
        <authorList>
            <person name="Dong C."/>
        </authorList>
    </citation>
    <scope>NUCLEOTIDE SEQUENCE</scope>
    <source>
        <strain evidence="9">59MF3M-4</strain>
    </source>
</reference>
<evidence type="ECO:0000259" key="8">
    <source>
        <dbReference type="PROSITE" id="PS51007"/>
    </source>
</evidence>
<evidence type="ECO:0000256" key="5">
    <source>
        <dbReference type="ARBA" id="ARBA00023004"/>
    </source>
</evidence>
<evidence type="ECO:0000313" key="10">
    <source>
        <dbReference type="Proteomes" id="UP001147830"/>
    </source>
</evidence>
<keyword evidence="7" id="KW-0732">Signal</keyword>
<feature type="signal peptide" evidence="7">
    <location>
        <begin position="1"/>
        <end position="19"/>
    </location>
</feature>
<accession>A0A9X2WI16</accession>
<evidence type="ECO:0000313" key="9">
    <source>
        <dbReference type="EMBL" id="MCT7360445.1"/>
    </source>
</evidence>
<name>A0A9X2WI16_9GAMM</name>
<gene>
    <name evidence="9" type="ORF">NYR02_15585</name>
</gene>
<dbReference type="Gene3D" id="1.10.760.10">
    <property type="entry name" value="Cytochrome c-like domain"/>
    <property type="match status" value="1"/>
</dbReference>
<organism evidence="9 10">
    <name type="scientific">Thalassolituus pacificus</name>
    <dbReference type="NCBI Taxonomy" id="2975440"/>
    <lineage>
        <taxon>Bacteria</taxon>
        <taxon>Pseudomonadati</taxon>
        <taxon>Pseudomonadota</taxon>
        <taxon>Gammaproteobacteria</taxon>
        <taxon>Oceanospirillales</taxon>
        <taxon>Oceanospirillaceae</taxon>
        <taxon>Thalassolituus</taxon>
    </lineage>
</organism>
<evidence type="ECO:0000256" key="1">
    <source>
        <dbReference type="ARBA" id="ARBA00022448"/>
    </source>
</evidence>
<dbReference type="GO" id="GO:0005506">
    <property type="term" value="F:iron ion binding"/>
    <property type="evidence" value="ECO:0007669"/>
    <property type="project" value="InterPro"/>
</dbReference>
<keyword evidence="4" id="KW-0249">Electron transport</keyword>
<dbReference type="RefSeq" id="WP_260977279.1">
    <property type="nucleotide sequence ID" value="NZ_JAOANI010000028.1"/>
</dbReference>
<keyword evidence="3 6" id="KW-0479">Metal-binding</keyword>
<dbReference type="PRINTS" id="PR00607">
    <property type="entry name" value="CYTCHROMECIE"/>
</dbReference>
<dbReference type="AlphaFoldDB" id="A0A9X2WI16"/>
<evidence type="ECO:0000256" key="4">
    <source>
        <dbReference type="ARBA" id="ARBA00022982"/>
    </source>
</evidence>
<evidence type="ECO:0000256" key="2">
    <source>
        <dbReference type="ARBA" id="ARBA00022617"/>
    </source>
</evidence>
<dbReference type="Pfam" id="PF13442">
    <property type="entry name" value="Cytochrome_CBB3"/>
    <property type="match status" value="1"/>
</dbReference>
<sequence length="98" mass="10654">MIKKLSTGLLLMIACSANATDEYSKELYDIYCTACHAVAASGAPQAFTSEWDERLDKGMTTLVNHAINGIGNMPPMGTCAECSAEDLEDIIRYMAQEQ</sequence>
<comment type="caution">
    <text evidence="9">The sequence shown here is derived from an EMBL/GenBank/DDBJ whole genome shotgun (WGS) entry which is preliminary data.</text>
</comment>
<proteinExistence type="predicted"/>
<dbReference type="InterPro" id="IPR036909">
    <property type="entry name" value="Cyt_c-like_dom_sf"/>
</dbReference>
<feature type="domain" description="Cytochrome c" evidence="8">
    <location>
        <begin position="19"/>
        <end position="98"/>
    </location>
</feature>
<dbReference type="PANTHER" id="PTHR40942">
    <property type="match status" value="1"/>
</dbReference>
<dbReference type="Proteomes" id="UP001147830">
    <property type="component" value="Unassembled WGS sequence"/>
</dbReference>
<dbReference type="PROSITE" id="PS51007">
    <property type="entry name" value="CYTC"/>
    <property type="match status" value="1"/>
</dbReference>
<keyword evidence="1" id="KW-0813">Transport</keyword>
<dbReference type="InterPro" id="IPR009056">
    <property type="entry name" value="Cyt_c-like_dom"/>
</dbReference>
<reference evidence="9" key="1">
    <citation type="journal article" date="2022" name="Front. Microbiol.">
        <title>Genome-based taxonomic rearrangement of Oceanobacter-related bacteria including the description of Thalassolituus hydrocarbonoclasticus sp. nov. and Thalassolituus pacificus sp. nov. and emended description of the genus Thalassolituus.</title>
        <authorList>
            <person name="Dong C."/>
            <person name="Wei L."/>
            <person name="Wang J."/>
            <person name="Lai Q."/>
            <person name="Huang Z."/>
            <person name="Shao Z."/>
        </authorList>
    </citation>
    <scope>NUCLEOTIDE SEQUENCE</scope>
    <source>
        <strain evidence="9">59MF3M-4</strain>
    </source>
</reference>
<dbReference type="GO" id="GO:0009055">
    <property type="term" value="F:electron transfer activity"/>
    <property type="evidence" value="ECO:0007669"/>
    <property type="project" value="InterPro"/>
</dbReference>
<dbReference type="SUPFAM" id="SSF46626">
    <property type="entry name" value="Cytochrome c"/>
    <property type="match status" value="1"/>
</dbReference>
<dbReference type="GO" id="GO:0020037">
    <property type="term" value="F:heme binding"/>
    <property type="evidence" value="ECO:0007669"/>
    <property type="project" value="InterPro"/>
</dbReference>
<keyword evidence="2 6" id="KW-0349">Heme</keyword>
<dbReference type="PANTHER" id="PTHR40942:SF4">
    <property type="entry name" value="CYTOCHROME C5"/>
    <property type="match status" value="1"/>
</dbReference>
<keyword evidence="5 6" id="KW-0408">Iron</keyword>
<feature type="chain" id="PRO_5040743593" evidence="7">
    <location>
        <begin position="20"/>
        <end position="98"/>
    </location>
</feature>